<gene>
    <name evidence="1" type="ORF">PYV00_05655</name>
</gene>
<dbReference type="Proteomes" id="UP001216253">
    <property type="component" value="Unassembled WGS sequence"/>
</dbReference>
<dbReference type="RefSeq" id="WP_275227301.1">
    <property type="nucleotide sequence ID" value="NZ_JARESE010000015.1"/>
</dbReference>
<dbReference type="EMBL" id="JARESE010000015">
    <property type="protein sequence ID" value="MDE8651202.1"/>
    <property type="molecule type" value="Genomic_DNA"/>
</dbReference>
<keyword evidence="2" id="KW-1185">Reference proteome</keyword>
<comment type="caution">
    <text evidence="1">The sequence shown here is derived from an EMBL/GenBank/DDBJ whole genome shotgun (WGS) entry which is preliminary data.</text>
</comment>
<evidence type="ECO:0000313" key="2">
    <source>
        <dbReference type="Proteomes" id="UP001216253"/>
    </source>
</evidence>
<reference evidence="1 2" key="1">
    <citation type="submission" date="2023-03" db="EMBL/GenBank/DDBJ databases">
        <title>NovoSphingobium album sp. nov. isolated from polycyclic aromatic hydrocarbons- and heavy-metal polluted soil.</title>
        <authorList>
            <person name="Liu Z."/>
            <person name="Wang K."/>
        </authorList>
    </citation>
    <scope>NUCLEOTIDE SEQUENCE [LARGE SCALE GENOMIC DNA]</scope>
    <source>
        <strain evidence="1 2">H3SJ31-1</strain>
    </source>
</reference>
<name>A0ABT5WMC9_9SPHN</name>
<organism evidence="1 2">
    <name type="scientific">Novosphingobium album</name>
    <name type="common">ex Liu et al. 2023</name>
    <dbReference type="NCBI Taxonomy" id="3031130"/>
    <lineage>
        <taxon>Bacteria</taxon>
        <taxon>Pseudomonadati</taxon>
        <taxon>Pseudomonadota</taxon>
        <taxon>Alphaproteobacteria</taxon>
        <taxon>Sphingomonadales</taxon>
        <taxon>Sphingomonadaceae</taxon>
        <taxon>Novosphingobium</taxon>
    </lineage>
</organism>
<sequence>MSEAILPEAVGLLRHVLAMLDEGQLHLPAVHVEHALHVLEVGQRGSPFGAGDGFDGADA</sequence>
<protein>
    <submittedName>
        <fullName evidence="1">Uncharacterized protein</fullName>
    </submittedName>
</protein>
<evidence type="ECO:0000313" key="1">
    <source>
        <dbReference type="EMBL" id="MDE8651202.1"/>
    </source>
</evidence>
<proteinExistence type="predicted"/>
<accession>A0ABT5WMC9</accession>